<keyword evidence="1" id="KW-0812">Transmembrane</keyword>
<proteinExistence type="predicted"/>
<feature type="chain" id="PRO_5005582520" evidence="2">
    <location>
        <begin position="21"/>
        <end position="130"/>
    </location>
</feature>
<gene>
    <name evidence="3" type="ORF">OCBIM_22010898mg</name>
</gene>
<sequence>MYQPFVSFFVLCFYLSSVLSGVCCRTSLLPLLYPSIPVLLLFLLRLNPLFLLLSMSLTSLYHLYCCLVNVYKCLLAFLSNVEVILPTSLYFHLFTILPSLLYFLSLSLSCHSSIRMHIHFQSHYPSNLHI</sequence>
<dbReference type="EMBL" id="KQ427563">
    <property type="protein sequence ID" value="KOF66932.1"/>
    <property type="molecule type" value="Genomic_DNA"/>
</dbReference>
<organism evidence="3">
    <name type="scientific">Octopus bimaculoides</name>
    <name type="common">California two-spotted octopus</name>
    <dbReference type="NCBI Taxonomy" id="37653"/>
    <lineage>
        <taxon>Eukaryota</taxon>
        <taxon>Metazoa</taxon>
        <taxon>Spiralia</taxon>
        <taxon>Lophotrochozoa</taxon>
        <taxon>Mollusca</taxon>
        <taxon>Cephalopoda</taxon>
        <taxon>Coleoidea</taxon>
        <taxon>Octopodiformes</taxon>
        <taxon>Octopoda</taxon>
        <taxon>Incirrata</taxon>
        <taxon>Octopodidae</taxon>
        <taxon>Octopus</taxon>
    </lineage>
</organism>
<keyword evidence="1" id="KW-0472">Membrane</keyword>
<evidence type="ECO:0000256" key="1">
    <source>
        <dbReference type="SAM" id="Phobius"/>
    </source>
</evidence>
<feature type="transmembrane region" description="Helical" evidence="1">
    <location>
        <begin position="90"/>
        <end position="110"/>
    </location>
</feature>
<dbReference type="AlphaFoldDB" id="A0A0L8FQI5"/>
<feature type="signal peptide" evidence="2">
    <location>
        <begin position="1"/>
        <end position="20"/>
    </location>
</feature>
<feature type="transmembrane region" description="Helical" evidence="1">
    <location>
        <begin position="60"/>
        <end position="78"/>
    </location>
</feature>
<protein>
    <submittedName>
        <fullName evidence="3">Uncharacterized protein</fullName>
    </submittedName>
</protein>
<evidence type="ECO:0000256" key="2">
    <source>
        <dbReference type="SAM" id="SignalP"/>
    </source>
</evidence>
<reference evidence="3" key="1">
    <citation type="submission" date="2015-07" db="EMBL/GenBank/DDBJ databases">
        <title>MeaNS - Measles Nucleotide Surveillance Program.</title>
        <authorList>
            <person name="Tran T."/>
            <person name="Druce J."/>
        </authorList>
    </citation>
    <scope>NUCLEOTIDE SEQUENCE</scope>
    <source>
        <strain evidence="3">UCB-OBI-ISO-001</strain>
        <tissue evidence="3">Gonad</tissue>
    </source>
</reference>
<keyword evidence="1" id="KW-1133">Transmembrane helix</keyword>
<keyword evidence="2" id="KW-0732">Signal</keyword>
<evidence type="ECO:0000313" key="3">
    <source>
        <dbReference type="EMBL" id="KOF66932.1"/>
    </source>
</evidence>
<name>A0A0L8FQI5_OCTBM</name>
<accession>A0A0L8FQI5</accession>